<evidence type="ECO:0000259" key="1">
    <source>
        <dbReference type="PROSITE" id="PS51832"/>
    </source>
</evidence>
<dbReference type="EMBL" id="WXEY01000001">
    <property type="protein sequence ID" value="MZP28205.1"/>
    <property type="molecule type" value="Genomic_DNA"/>
</dbReference>
<name>A0A845L026_9FIRM</name>
<sequence length="366" mass="41685">MAQKLSSKYNRGDTLKYNIVTANGKMLLPEGIVLTNYFYNQLLMWEAEGIELYERENSKDYEHQFQALKQKATENLLFTEAVLGLKALMSDIMQQKHQPDQADRLARALVNAVRQHPERALRLPRSCRDEDLVYYHSVSVCLISMLIGLDLEYDNESLCALALGALLHDLGKLYIRPEILLKRGELSQAEREEIKEHPILGYEALRKFEIPETVLQCALQHHEKCDGAGYPFALKYAQLELDARIVAVADVYTALTASRPHRQEYDYLDAIEIIHADFRFGLDRQLLDTLYCVVLKQLANATVELSNGYTGYIVQIDERDVYHPMVLVLEKGGAKVASPFIFDLKEHRGVAIDRIMPGKKAGSLSR</sequence>
<evidence type="ECO:0000313" key="3">
    <source>
        <dbReference type="Proteomes" id="UP000463470"/>
    </source>
</evidence>
<dbReference type="Gene3D" id="1.10.3210.10">
    <property type="entry name" value="Hypothetical protein af1432"/>
    <property type="match status" value="1"/>
</dbReference>
<protein>
    <submittedName>
        <fullName evidence="2">HD domain-containing protein</fullName>
    </submittedName>
</protein>
<dbReference type="InterPro" id="IPR037522">
    <property type="entry name" value="HD_GYP_dom"/>
</dbReference>
<evidence type="ECO:0000313" key="2">
    <source>
        <dbReference type="EMBL" id="MZP28205.1"/>
    </source>
</evidence>
<dbReference type="CDD" id="cd00077">
    <property type="entry name" value="HDc"/>
    <property type="match status" value="1"/>
</dbReference>
<proteinExistence type="predicted"/>
<gene>
    <name evidence="2" type="ORF">GTO91_00505</name>
</gene>
<dbReference type="Proteomes" id="UP000463470">
    <property type="component" value="Unassembled WGS sequence"/>
</dbReference>
<dbReference type="InterPro" id="IPR006675">
    <property type="entry name" value="HDIG_dom"/>
</dbReference>
<dbReference type="AlphaFoldDB" id="A0A845L026"/>
<dbReference type="NCBIfam" id="TIGR00277">
    <property type="entry name" value="HDIG"/>
    <property type="match status" value="1"/>
</dbReference>
<dbReference type="Pfam" id="PF13487">
    <property type="entry name" value="HD_5"/>
    <property type="match status" value="1"/>
</dbReference>
<dbReference type="OrthoDB" id="9804747at2"/>
<dbReference type="PANTHER" id="PTHR43155:SF2">
    <property type="entry name" value="CYCLIC DI-GMP PHOSPHODIESTERASE PA4108"/>
    <property type="match status" value="1"/>
</dbReference>
<dbReference type="InterPro" id="IPR003607">
    <property type="entry name" value="HD/PDEase_dom"/>
</dbReference>
<accession>A0A845L026</accession>
<comment type="caution">
    <text evidence="2">The sequence shown here is derived from an EMBL/GenBank/DDBJ whole genome shotgun (WGS) entry which is preliminary data.</text>
</comment>
<keyword evidence="3" id="KW-1185">Reference proteome</keyword>
<dbReference type="PANTHER" id="PTHR43155">
    <property type="entry name" value="CYCLIC DI-GMP PHOSPHODIESTERASE PA4108-RELATED"/>
    <property type="match status" value="1"/>
</dbReference>
<dbReference type="PROSITE" id="PS51832">
    <property type="entry name" value="HD_GYP"/>
    <property type="match status" value="1"/>
</dbReference>
<organism evidence="2 3">
    <name type="scientific">Heliomicrobium undosum</name>
    <dbReference type="NCBI Taxonomy" id="121734"/>
    <lineage>
        <taxon>Bacteria</taxon>
        <taxon>Bacillati</taxon>
        <taxon>Bacillota</taxon>
        <taxon>Clostridia</taxon>
        <taxon>Eubacteriales</taxon>
        <taxon>Heliobacteriaceae</taxon>
        <taxon>Heliomicrobium</taxon>
    </lineage>
</organism>
<feature type="domain" description="HD-GYP" evidence="1">
    <location>
        <begin position="110"/>
        <end position="306"/>
    </location>
</feature>
<dbReference type="RefSeq" id="WP_161253225.1">
    <property type="nucleotide sequence ID" value="NZ_WXEY01000001.1"/>
</dbReference>
<reference evidence="2 3" key="1">
    <citation type="submission" date="2020-01" db="EMBL/GenBank/DDBJ databases">
        <title>Whole-genome sequence of Heliobacterium undosum DSM 13378.</title>
        <authorList>
            <person name="Kyndt J.A."/>
            <person name="Meyer T.E."/>
        </authorList>
    </citation>
    <scope>NUCLEOTIDE SEQUENCE [LARGE SCALE GENOMIC DNA]</scope>
    <source>
        <strain evidence="2 3">DSM 13378</strain>
    </source>
</reference>
<dbReference type="SMART" id="SM00471">
    <property type="entry name" value="HDc"/>
    <property type="match status" value="1"/>
</dbReference>
<dbReference type="SUPFAM" id="SSF109604">
    <property type="entry name" value="HD-domain/PDEase-like"/>
    <property type="match status" value="1"/>
</dbReference>